<dbReference type="InterPro" id="IPR036291">
    <property type="entry name" value="NAD(P)-bd_dom_sf"/>
</dbReference>
<gene>
    <name evidence="4" type="ORF">HN018_27320</name>
</gene>
<dbReference type="Proteomes" id="UP000500767">
    <property type="component" value="Plasmid unnamed5"/>
</dbReference>
<organism evidence="4 5">
    <name type="scientific">Lichenicola cladoniae</name>
    <dbReference type="NCBI Taxonomy" id="1484109"/>
    <lineage>
        <taxon>Bacteria</taxon>
        <taxon>Pseudomonadati</taxon>
        <taxon>Pseudomonadota</taxon>
        <taxon>Alphaproteobacteria</taxon>
        <taxon>Acetobacterales</taxon>
        <taxon>Acetobacteraceae</taxon>
        <taxon>Lichenicola</taxon>
    </lineage>
</organism>
<dbReference type="EMBL" id="CP053712">
    <property type="protein sequence ID" value="QKE93850.1"/>
    <property type="molecule type" value="Genomic_DNA"/>
</dbReference>
<dbReference type="PANTHER" id="PTHR43639">
    <property type="entry name" value="OXIDOREDUCTASE, SHORT-CHAIN DEHYDROGENASE/REDUCTASE FAMILY (AFU_ORTHOLOGUE AFUA_5G02870)"/>
    <property type="match status" value="1"/>
</dbReference>
<geneLocation type="plasmid" evidence="4 5">
    <name>unnamed5</name>
</geneLocation>
<accession>A0A6M8HZR5</accession>
<evidence type="ECO:0000256" key="1">
    <source>
        <dbReference type="ARBA" id="ARBA00006484"/>
    </source>
</evidence>
<dbReference type="Gene3D" id="3.40.50.720">
    <property type="entry name" value="NAD(P)-binding Rossmann-like Domain"/>
    <property type="match status" value="1"/>
</dbReference>
<sequence length="127" mass="13365">MSSPPAAPSRTQTHSTCSSSRYPARCHDRQRYVSHPAVTRSVIGTRPDRTLELGPRKIRVVGIAPGLVATEGTSGMGEEGAVPFVARTPLGRIGQPADIAATVSFIVSEDADWVTGETLQVGGGLRL</sequence>
<dbReference type="AlphaFoldDB" id="A0A6M8HZR5"/>
<protein>
    <submittedName>
        <fullName evidence="4">SDR family oxidoreductase</fullName>
    </submittedName>
</protein>
<dbReference type="InterPro" id="IPR002347">
    <property type="entry name" value="SDR_fam"/>
</dbReference>
<feature type="region of interest" description="Disordered" evidence="3">
    <location>
        <begin position="1"/>
        <end position="23"/>
    </location>
</feature>
<dbReference type="SUPFAM" id="SSF51735">
    <property type="entry name" value="NAD(P)-binding Rossmann-fold domains"/>
    <property type="match status" value="1"/>
</dbReference>
<feature type="compositionally biased region" description="Polar residues" evidence="3">
    <location>
        <begin position="1"/>
        <end position="21"/>
    </location>
</feature>
<evidence type="ECO:0000313" key="4">
    <source>
        <dbReference type="EMBL" id="QKE93850.1"/>
    </source>
</evidence>
<evidence type="ECO:0000256" key="2">
    <source>
        <dbReference type="ARBA" id="ARBA00023002"/>
    </source>
</evidence>
<evidence type="ECO:0000256" key="3">
    <source>
        <dbReference type="SAM" id="MobiDB-lite"/>
    </source>
</evidence>
<name>A0A6M8HZR5_9PROT</name>
<evidence type="ECO:0000313" key="5">
    <source>
        <dbReference type="Proteomes" id="UP000500767"/>
    </source>
</evidence>
<dbReference type="PANTHER" id="PTHR43639:SF1">
    <property type="entry name" value="SHORT-CHAIN DEHYDROGENASE_REDUCTASE FAMILY PROTEIN"/>
    <property type="match status" value="1"/>
</dbReference>
<proteinExistence type="inferred from homology"/>
<reference evidence="4 5" key="1">
    <citation type="journal article" date="2014" name="World J. Microbiol. Biotechnol.">
        <title>Biodiversity and physiological characteristics of Antarctic and Arctic lichens-associated bacteria.</title>
        <authorList>
            <person name="Lee Y.M."/>
            <person name="Kim E.H."/>
            <person name="Lee H.K."/>
            <person name="Hong S.G."/>
        </authorList>
    </citation>
    <scope>NUCLEOTIDE SEQUENCE [LARGE SCALE GENOMIC DNA]</scope>
    <source>
        <strain evidence="4 5">PAMC 26569</strain>
        <plasmid evidence="4">unnamed5</plasmid>
    </source>
</reference>
<keyword evidence="2" id="KW-0560">Oxidoreductase</keyword>
<dbReference type="Pfam" id="PF13561">
    <property type="entry name" value="adh_short_C2"/>
    <property type="match status" value="1"/>
</dbReference>
<keyword evidence="5" id="KW-1185">Reference proteome</keyword>
<comment type="similarity">
    <text evidence="1">Belongs to the short-chain dehydrogenases/reductases (SDR) family.</text>
</comment>
<keyword evidence="4" id="KW-0614">Plasmid</keyword>
<dbReference type="PRINTS" id="PR00081">
    <property type="entry name" value="GDHRDH"/>
</dbReference>
<dbReference type="KEGG" id="lck:HN018_27320"/>
<dbReference type="GO" id="GO:0016491">
    <property type="term" value="F:oxidoreductase activity"/>
    <property type="evidence" value="ECO:0007669"/>
    <property type="project" value="UniProtKB-KW"/>
</dbReference>